<protein>
    <submittedName>
        <fullName evidence="1">Uncharacterized protein</fullName>
    </submittedName>
</protein>
<reference evidence="1 2" key="1">
    <citation type="journal article" date="2021" name="Sci. Rep.">
        <title>Genome sequencing of the multicellular alga Astrephomene provides insights into convergent evolution of germ-soma differentiation.</title>
        <authorList>
            <person name="Yamashita S."/>
            <person name="Yamamoto K."/>
            <person name="Matsuzaki R."/>
            <person name="Suzuki S."/>
            <person name="Yamaguchi H."/>
            <person name="Hirooka S."/>
            <person name="Minakuchi Y."/>
            <person name="Miyagishima S."/>
            <person name="Kawachi M."/>
            <person name="Toyoda A."/>
            <person name="Nozaki H."/>
        </authorList>
    </citation>
    <scope>NUCLEOTIDE SEQUENCE [LARGE SCALE GENOMIC DNA]</scope>
    <source>
        <strain evidence="1 2">NIES-4017</strain>
    </source>
</reference>
<evidence type="ECO:0000313" key="2">
    <source>
        <dbReference type="Proteomes" id="UP001054857"/>
    </source>
</evidence>
<name>A0AAD3DW07_9CHLO</name>
<gene>
    <name evidence="1" type="ORF">Agub_g9987</name>
</gene>
<keyword evidence="2" id="KW-1185">Reference proteome</keyword>
<proteinExistence type="predicted"/>
<dbReference type="AlphaFoldDB" id="A0AAD3DW07"/>
<sequence>LLGELLEAEPACVAQLVAARGVPVLVHLITSSGQATAHPPRQAAVARAAAVRAELDAAPVTVNISVTGGMFGGRKGLGGPQKRDQAGLAGAAEQKQKGVMLMQPGGGSGGDVGGGSSAPVEEELLMQAVLLLRKLCGQHMAEVLAAGAVRALCGLAGTPGG</sequence>
<feature type="non-terminal residue" evidence="1">
    <location>
        <position position="1"/>
    </location>
</feature>
<dbReference type="EMBL" id="BMAR01000022">
    <property type="protein sequence ID" value="GFR48152.1"/>
    <property type="molecule type" value="Genomic_DNA"/>
</dbReference>
<dbReference type="Proteomes" id="UP001054857">
    <property type="component" value="Unassembled WGS sequence"/>
</dbReference>
<accession>A0AAD3DW07</accession>
<organism evidence="1 2">
    <name type="scientific">Astrephomene gubernaculifera</name>
    <dbReference type="NCBI Taxonomy" id="47775"/>
    <lineage>
        <taxon>Eukaryota</taxon>
        <taxon>Viridiplantae</taxon>
        <taxon>Chlorophyta</taxon>
        <taxon>core chlorophytes</taxon>
        <taxon>Chlorophyceae</taxon>
        <taxon>CS clade</taxon>
        <taxon>Chlamydomonadales</taxon>
        <taxon>Astrephomenaceae</taxon>
        <taxon>Astrephomene</taxon>
    </lineage>
</organism>
<evidence type="ECO:0000313" key="1">
    <source>
        <dbReference type="EMBL" id="GFR48152.1"/>
    </source>
</evidence>
<feature type="non-terminal residue" evidence="1">
    <location>
        <position position="161"/>
    </location>
</feature>
<comment type="caution">
    <text evidence="1">The sequence shown here is derived from an EMBL/GenBank/DDBJ whole genome shotgun (WGS) entry which is preliminary data.</text>
</comment>